<feature type="domain" description="Phospholipase/carboxylesterase/thioesterase" evidence="2">
    <location>
        <begin position="73"/>
        <end position="261"/>
    </location>
</feature>
<keyword evidence="4" id="KW-1185">Reference proteome</keyword>
<accession>A0A6I6ADP1</accession>
<dbReference type="AlphaFoldDB" id="A0A6I6ADP1"/>
<dbReference type="InterPro" id="IPR050955">
    <property type="entry name" value="Plant_Biomass_Hydrol_Est"/>
</dbReference>
<keyword evidence="1" id="KW-0732">Signal</keyword>
<dbReference type="Proteomes" id="UP000427281">
    <property type="component" value="Chromosome"/>
</dbReference>
<dbReference type="Gene3D" id="3.40.50.1820">
    <property type="entry name" value="alpha/beta hydrolase"/>
    <property type="match status" value="1"/>
</dbReference>
<dbReference type="InterPro" id="IPR003140">
    <property type="entry name" value="PLipase/COase/thioEstase"/>
</dbReference>
<organism evidence="3 4">
    <name type="scientific">Gimesia benthica</name>
    <dbReference type="NCBI Taxonomy" id="2608982"/>
    <lineage>
        <taxon>Bacteria</taxon>
        <taxon>Pseudomonadati</taxon>
        <taxon>Planctomycetota</taxon>
        <taxon>Planctomycetia</taxon>
        <taxon>Planctomycetales</taxon>
        <taxon>Planctomycetaceae</taxon>
        <taxon>Gimesia</taxon>
    </lineage>
</organism>
<dbReference type="EMBL" id="CP043930">
    <property type="protein sequence ID" value="QGQ24674.1"/>
    <property type="molecule type" value="Genomic_DNA"/>
</dbReference>
<dbReference type="PANTHER" id="PTHR43037">
    <property type="entry name" value="UNNAMED PRODUCT-RELATED"/>
    <property type="match status" value="1"/>
</dbReference>
<evidence type="ECO:0000259" key="2">
    <source>
        <dbReference type="Pfam" id="PF02230"/>
    </source>
</evidence>
<evidence type="ECO:0000313" key="4">
    <source>
        <dbReference type="Proteomes" id="UP000427281"/>
    </source>
</evidence>
<evidence type="ECO:0000256" key="1">
    <source>
        <dbReference type="ARBA" id="ARBA00022729"/>
    </source>
</evidence>
<dbReference type="RefSeq" id="WP_155365445.1">
    <property type="nucleotide sequence ID" value="NZ_CP043930.1"/>
</dbReference>
<protein>
    <submittedName>
        <fullName evidence="3">Prolyl oligopeptidase family serine peptidase</fullName>
    </submittedName>
</protein>
<dbReference type="Pfam" id="PF02230">
    <property type="entry name" value="Abhydrolase_2"/>
    <property type="match status" value="1"/>
</dbReference>
<dbReference type="PANTHER" id="PTHR43037:SF1">
    <property type="entry name" value="BLL1128 PROTEIN"/>
    <property type="match status" value="1"/>
</dbReference>
<dbReference type="KEGG" id="gim:F1728_19150"/>
<reference evidence="3 4" key="1">
    <citation type="submission" date="2019-09" db="EMBL/GenBank/DDBJ databases">
        <title>Gimesia benthica sp. nov., a novel bacterium isolated from deep-sea water of the Northwest Indian Ocean.</title>
        <authorList>
            <person name="Dai X."/>
        </authorList>
    </citation>
    <scope>NUCLEOTIDE SEQUENCE [LARGE SCALE GENOMIC DNA]</scope>
    <source>
        <strain evidence="3 4">E7</strain>
    </source>
</reference>
<gene>
    <name evidence="3" type="ORF">F1728_19150</name>
</gene>
<proteinExistence type="predicted"/>
<dbReference type="SUPFAM" id="SSF53474">
    <property type="entry name" value="alpha/beta-Hydrolases"/>
    <property type="match status" value="1"/>
</dbReference>
<dbReference type="InterPro" id="IPR029058">
    <property type="entry name" value="AB_hydrolase_fold"/>
</dbReference>
<dbReference type="GO" id="GO:0016787">
    <property type="term" value="F:hydrolase activity"/>
    <property type="evidence" value="ECO:0007669"/>
    <property type="project" value="InterPro"/>
</dbReference>
<sequence length="275" mass="31422">MKFIKNKFLIVFFWVMANLVALTVMRNQERQEIHAKGLDPDLISKFESITYSRSTPNDKSQIPFHAKFLKPVNVKDHQKYPLIVFLHGAGERGDDNLVHLKTLPQQMATSSWQERFPCYLLAPQCPENMQWSSSLRLNDALEHNLLDQIYHMILDVSTKHAIDPKRIYITGYSMGGYGTWSMIARYPELFAAASPICGGGDPNNVSEYTSLPLWVVHGDADHSVPVTESRKMIDALRKVGSTPEYYELKGVGHDSWSESYKNSSGMIDWLFKQHQ</sequence>
<evidence type="ECO:0000313" key="3">
    <source>
        <dbReference type="EMBL" id="QGQ24674.1"/>
    </source>
</evidence>
<name>A0A6I6ADP1_9PLAN</name>